<dbReference type="EMBL" id="JACEIK010012317">
    <property type="protein sequence ID" value="MCE3216107.1"/>
    <property type="molecule type" value="Genomic_DNA"/>
</dbReference>
<proteinExistence type="predicted"/>
<accession>A0ABS8WT49</accession>
<reference evidence="1 2" key="1">
    <citation type="journal article" date="2021" name="BMC Genomics">
        <title>Datura genome reveals duplications of psychoactive alkaloid biosynthetic genes and high mutation rate following tissue culture.</title>
        <authorList>
            <person name="Rajewski A."/>
            <person name="Carter-House D."/>
            <person name="Stajich J."/>
            <person name="Litt A."/>
        </authorList>
    </citation>
    <scope>NUCLEOTIDE SEQUENCE [LARGE SCALE GENOMIC DNA]</scope>
    <source>
        <strain evidence="1">AR-01</strain>
    </source>
</reference>
<evidence type="ECO:0000313" key="2">
    <source>
        <dbReference type="Proteomes" id="UP000823775"/>
    </source>
</evidence>
<dbReference type="Proteomes" id="UP000823775">
    <property type="component" value="Unassembled WGS sequence"/>
</dbReference>
<gene>
    <name evidence="1" type="ORF">HAX54_004926</name>
</gene>
<dbReference type="PANTHER" id="PTHR33527">
    <property type="entry name" value="OS07G0274300 PROTEIN"/>
    <property type="match status" value="1"/>
</dbReference>
<protein>
    <recommendedName>
        <fullName evidence="3">RRM domain-containing protein</fullName>
    </recommendedName>
</protein>
<keyword evidence="2" id="KW-1185">Reference proteome</keyword>
<name>A0ABS8WT49_DATST</name>
<sequence>MGLISPSLPSIYDYLYPPVSDEDFKRYHAVDRRLYGKLINVLGLDPGESMKVMAFFQWLERVVKDTSFLMKLCDVPSRVLNEVVEEALTCLKCAEADNFTGNDNREIFLIPNLLNRKFTLRYFHENRASAICGITYSLHMVCLRAFDDIVVVQQPNYFVPTPNVLEPVNLDHEIGRVPIINNPIPHVPIDGGIVLESMIPSGNNMEEIGSLNSSRMLTIINPSHVVGGASNIEEIARAATRMVPILNPSYAPSAGGGMLLGLPYVLPNQMVVQYIPPFLGGSAMNLLPPNSIPYGHFSHASSSTGSGVFHPQMLPGPPNYYHEFGDAQAPQAMSMDINELLGNNLNIYNVVKDQENEVPPDDRTVFLTFSKGYPITETEVRDFFTRKFGEDVEAVYMQEVTDDEQALYARLVTRTPSVLEAIVDGGKAKYNINGKHVWARKYVKKPNAKILYVGQTSSPSTPD</sequence>
<organism evidence="1 2">
    <name type="scientific">Datura stramonium</name>
    <name type="common">Jimsonweed</name>
    <name type="synonym">Common thornapple</name>
    <dbReference type="NCBI Taxonomy" id="4076"/>
    <lineage>
        <taxon>Eukaryota</taxon>
        <taxon>Viridiplantae</taxon>
        <taxon>Streptophyta</taxon>
        <taxon>Embryophyta</taxon>
        <taxon>Tracheophyta</taxon>
        <taxon>Spermatophyta</taxon>
        <taxon>Magnoliopsida</taxon>
        <taxon>eudicotyledons</taxon>
        <taxon>Gunneridae</taxon>
        <taxon>Pentapetalae</taxon>
        <taxon>asterids</taxon>
        <taxon>lamiids</taxon>
        <taxon>Solanales</taxon>
        <taxon>Solanaceae</taxon>
        <taxon>Solanoideae</taxon>
        <taxon>Datureae</taxon>
        <taxon>Datura</taxon>
    </lineage>
</organism>
<evidence type="ECO:0000313" key="1">
    <source>
        <dbReference type="EMBL" id="MCE3216107.1"/>
    </source>
</evidence>
<comment type="caution">
    <text evidence="1">The sequence shown here is derived from an EMBL/GenBank/DDBJ whole genome shotgun (WGS) entry which is preliminary data.</text>
</comment>
<dbReference type="PANTHER" id="PTHR33527:SF28">
    <property type="entry name" value="GB|AAD43168.1"/>
    <property type="match status" value="1"/>
</dbReference>
<evidence type="ECO:0008006" key="3">
    <source>
        <dbReference type="Google" id="ProtNLM"/>
    </source>
</evidence>